<dbReference type="InterPro" id="IPR011990">
    <property type="entry name" value="TPR-like_helical_dom_sf"/>
</dbReference>
<dbReference type="EMBL" id="JBDKXB010000003">
    <property type="protein sequence ID" value="MEY6431478.1"/>
    <property type="molecule type" value="Genomic_DNA"/>
</dbReference>
<evidence type="ECO:0008006" key="4">
    <source>
        <dbReference type="Google" id="ProtNLM"/>
    </source>
</evidence>
<dbReference type="SUPFAM" id="SSF48452">
    <property type="entry name" value="TPR-like"/>
    <property type="match status" value="1"/>
</dbReference>
<organism evidence="2 3">
    <name type="scientific">Thioalkalicoccus limnaeus</name>
    <dbReference type="NCBI Taxonomy" id="120681"/>
    <lineage>
        <taxon>Bacteria</taxon>
        <taxon>Pseudomonadati</taxon>
        <taxon>Pseudomonadota</taxon>
        <taxon>Gammaproteobacteria</taxon>
        <taxon>Chromatiales</taxon>
        <taxon>Chromatiaceae</taxon>
        <taxon>Thioalkalicoccus</taxon>
    </lineage>
</organism>
<keyword evidence="3" id="KW-1185">Reference proteome</keyword>
<feature type="region of interest" description="Disordered" evidence="1">
    <location>
        <begin position="432"/>
        <end position="463"/>
    </location>
</feature>
<proteinExistence type="predicted"/>
<evidence type="ECO:0000256" key="1">
    <source>
        <dbReference type="SAM" id="MobiDB-lite"/>
    </source>
</evidence>
<gene>
    <name evidence="2" type="ORF">ABC977_03545</name>
</gene>
<comment type="caution">
    <text evidence="2">The sequence shown here is derived from an EMBL/GenBank/DDBJ whole genome shotgun (WGS) entry which is preliminary data.</text>
</comment>
<evidence type="ECO:0000313" key="3">
    <source>
        <dbReference type="Proteomes" id="UP001564408"/>
    </source>
</evidence>
<reference evidence="2 3" key="1">
    <citation type="submission" date="2024-05" db="EMBL/GenBank/DDBJ databases">
        <title>Genome Sequence and Characterization of the New Strain Purple Sulfur Bacterium of Genus Thioalkalicoccus.</title>
        <authorList>
            <person name="Bryantseva I.A."/>
            <person name="Kyndt J.A."/>
            <person name="Imhoff J.F."/>
        </authorList>
    </citation>
    <scope>NUCLEOTIDE SEQUENCE [LARGE SCALE GENOMIC DNA]</scope>
    <source>
        <strain evidence="2 3">Um2</strain>
    </source>
</reference>
<dbReference type="Gene3D" id="2.60.120.260">
    <property type="entry name" value="Galactose-binding domain-like"/>
    <property type="match status" value="1"/>
</dbReference>
<dbReference type="Proteomes" id="UP001564408">
    <property type="component" value="Unassembled WGS sequence"/>
</dbReference>
<feature type="compositionally biased region" description="Acidic residues" evidence="1">
    <location>
        <begin position="438"/>
        <end position="448"/>
    </location>
</feature>
<name>A0ABV4BAK9_9GAMM</name>
<dbReference type="Gene3D" id="1.25.40.10">
    <property type="entry name" value="Tetratricopeptide repeat domain"/>
    <property type="match status" value="1"/>
</dbReference>
<dbReference type="RefSeq" id="WP_369665860.1">
    <property type="nucleotide sequence ID" value="NZ_JBDKXB010000003.1"/>
</dbReference>
<protein>
    <recommendedName>
        <fullName evidence="4">Tetratricopeptide repeat protein</fullName>
    </recommendedName>
</protein>
<accession>A0ABV4BAK9</accession>
<evidence type="ECO:0000313" key="2">
    <source>
        <dbReference type="EMBL" id="MEY6431478.1"/>
    </source>
</evidence>
<sequence>MMSSRASGLVSIGLRRAVLLLLGLLLGWMMLEKAVTDHAAIREAQKRGDTTALAYPWALHHAPTNFNQVMAELPDDPVAARRRLEEVYRQNPVNPRPLLALARFAQADGDLDLADALVRQAIRLAPASPAIRNEAAVYWATRGDLARAVRHWSLAVEADPARRQAVFAVLLTLLEEPETRYAIRPLALDPPPWWEAFFAQVARRAISVETVRALYGLRREALRMPPSSAEREAYVARLQRDGLIAEAYLVWVNGLTESQRRHLGLLFDGGFELEPTQSGFGWQTPRSARVEVRFAPTYGVEGARALQLRFRQREQAYRHLYQTLFLDPGYYRVSGQVRLDSLTTIGGLRWQLDCVQPSRTRLGESERFLGSGDWRTFSFELAVPDGCGLQEIRLVSTGRRPFEHRLDGDVWFDGMSLRRVSQLGAVARMRNQVGADGDGMDTDADSSPDESPSVEADDQQDRE</sequence>